<dbReference type="Proteomes" id="UP000078070">
    <property type="component" value="Chromosome"/>
</dbReference>
<sequence>MMLPILAIILGLVLLVWSADRFVDGAAATAGHAGMPPLLIGMVVIGFGTSAPEMVVSALAAMEGNPGLALGNAYGSNITNIALILGLVAVFSPIAVQSQILRKELPILAAVTLLSGLLLINGQLNRMDALILLLAFFAIMGWSIFQGMRQRGDSLGTDMDAEMDVKTMALKPAIIWLLVGLVLLIVSSRVLVWGAVSIAQSLGVSDLIIGLTVVAIGTSLPELASSIAAMRKGEHDLALGNVIGSNLFNTLAVVGIAAAIHPLDVESVVLYRDWGLTMGLTLALFLMGYRFGKKQGRINRYEGGVLLVAYLIYTGYLVSTIVAAA</sequence>
<dbReference type="RefSeq" id="WP_067378150.1">
    <property type="nucleotide sequence ID" value="NZ_CP015839.1"/>
</dbReference>
<protein>
    <submittedName>
        <fullName evidence="7">Calcium/sodium antiporter</fullName>
    </submittedName>
</protein>
<evidence type="ECO:0000313" key="7">
    <source>
        <dbReference type="EMBL" id="ANG61620.1"/>
    </source>
</evidence>
<dbReference type="GO" id="GO:0005262">
    <property type="term" value="F:calcium channel activity"/>
    <property type="evidence" value="ECO:0007669"/>
    <property type="project" value="TreeGrafter"/>
</dbReference>
<keyword evidence="2 5" id="KW-0812">Transmembrane</keyword>
<feature type="domain" description="Sodium/calcium exchanger membrane region" evidence="6">
    <location>
        <begin position="173"/>
        <end position="317"/>
    </location>
</feature>
<dbReference type="InterPro" id="IPR004837">
    <property type="entry name" value="NaCa_Exmemb"/>
</dbReference>
<evidence type="ECO:0000256" key="2">
    <source>
        <dbReference type="ARBA" id="ARBA00022692"/>
    </source>
</evidence>
<dbReference type="PANTHER" id="PTHR10846">
    <property type="entry name" value="SODIUM/POTASSIUM/CALCIUM EXCHANGER"/>
    <property type="match status" value="1"/>
</dbReference>
<evidence type="ECO:0000313" key="8">
    <source>
        <dbReference type="Proteomes" id="UP000078070"/>
    </source>
</evidence>
<evidence type="ECO:0000256" key="3">
    <source>
        <dbReference type="ARBA" id="ARBA00022989"/>
    </source>
</evidence>
<accession>A0A1A9EV56</accession>
<dbReference type="GO" id="GO:0008273">
    <property type="term" value="F:calcium, potassium:sodium antiporter activity"/>
    <property type="evidence" value="ECO:0007669"/>
    <property type="project" value="TreeGrafter"/>
</dbReference>
<dbReference type="GO" id="GO:0006874">
    <property type="term" value="P:intracellular calcium ion homeostasis"/>
    <property type="evidence" value="ECO:0007669"/>
    <property type="project" value="TreeGrafter"/>
</dbReference>
<evidence type="ECO:0000256" key="4">
    <source>
        <dbReference type="ARBA" id="ARBA00023136"/>
    </source>
</evidence>
<dbReference type="Pfam" id="PF01699">
    <property type="entry name" value="Na_Ca_ex"/>
    <property type="match status" value="2"/>
</dbReference>
<comment type="subcellular location">
    <subcellularLocation>
        <location evidence="1">Membrane</location>
        <topology evidence="1">Multi-pass membrane protein</topology>
    </subcellularLocation>
</comment>
<dbReference type="EMBL" id="CP015839">
    <property type="protein sequence ID" value="ANG61620.1"/>
    <property type="molecule type" value="Genomic_DNA"/>
</dbReference>
<feature type="transmembrane region" description="Helical" evidence="5">
    <location>
        <begin position="173"/>
        <end position="196"/>
    </location>
</feature>
<evidence type="ECO:0000256" key="1">
    <source>
        <dbReference type="ARBA" id="ARBA00004141"/>
    </source>
</evidence>
<keyword evidence="3 5" id="KW-1133">Transmembrane helix</keyword>
<evidence type="ECO:0000256" key="5">
    <source>
        <dbReference type="SAM" id="Phobius"/>
    </source>
</evidence>
<dbReference type="AlphaFoldDB" id="A0A1A9EV56"/>
<feature type="transmembrane region" description="Helical" evidence="5">
    <location>
        <begin position="304"/>
        <end position="324"/>
    </location>
</feature>
<evidence type="ECO:0000259" key="6">
    <source>
        <dbReference type="Pfam" id="PF01699"/>
    </source>
</evidence>
<feature type="transmembrane region" description="Helical" evidence="5">
    <location>
        <begin position="78"/>
        <end position="96"/>
    </location>
</feature>
<organism evidence="7 8">
    <name type="scientific">Marinobacterium aestuarii</name>
    <dbReference type="NCBI Taxonomy" id="1821621"/>
    <lineage>
        <taxon>Bacteria</taxon>
        <taxon>Pseudomonadati</taxon>
        <taxon>Pseudomonadota</taxon>
        <taxon>Gammaproteobacteria</taxon>
        <taxon>Oceanospirillales</taxon>
        <taxon>Oceanospirillaceae</taxon>
        <taxon>Marinobacterium</taxon>
    </lineage>
</organism>
<name>A0A1A9EV56_9GAMM</name>
<dbReference type="InterPro" id="IPR004481">
    <property type="entry name" value="K/Na/Ca-exchanger"/>
</dbReference>
<gene>
    <name evidence="7" type="ORF">A8C75_03435</name>
</gene>
<dbReference type="OrthoDB" id="9794225at2"/>
<dbReference type="STRING" id="1821621.A8C75_03435"/>
<feature type="transmembrane region" description="Helical" evidence="5">
    <location>
        <begin position="274"/>
        <end position="292"/>
    </location>
</feature>
<dbReference type="NCBIfam" id="TIGR00367">
    <property type="entry name" value="calcium/sodium antiporter"/>
    <property type="match status" value="1"/>
</dbReference>
<feature type="domain" description="Sodium/calcium exchanger membrane region" evidence="6">
    <location>
        <begin position="5"/>
        <end position="144"/>
    </location>
</feature>
<feature type="transmembrane region" description="Helical" evidence="5">
    <location>
        <begin position="242"/>
        <end position="262"/>
    </location>
</feature>
<proteinExistence type="predicted"/>
<dbReference type="Gene3D" id="1.20.1420.30">
    <property type="entry name" value="NCX, central ion-binding region"/>
    <property type="match status" value="2"/>
</dbReference>
<dbReference type="GO" id="GO:0005886">
    <property type="term" value="C:plasma membrane"/>
    <property type="evidence" value="ECO:0007669"/>
    <property type="project" value="TreeGrafter"/>
</dbReference>
<keyword evidence="8" id="KW-1185">Reference proteome</keyword>
<keyword evidence="4 5" id="KW-0472">Membrane</keyword>
<dbReference type="PANTHER" id="PTHR10846:SF8">
    <property type="entry name" value="INNER MEMBRANE PROTEIN YRBG"/>
    <property type="match status" value="1"/>
</dbReference>
<reference evidence="8" key="1">
    <citation type="submission" date="2016-05" db="EMBL/GenBank/DDBJ databases">
        <authorList>
            <person name="Baek K."/>
            <person name="Yang S.-J."/>
        </authorList>
    </citation>
    <scope>NUCLEOTIDE SEQUENCE [LARGE SCALE GENOMIC DNA]</scope>
    <source>
        <strain evidence="8">ST58-10</strain>
    </source>
</reference>
<dbReference type="KEGG" id="mars:A8C75_03435"/>
<reference evidence="7 8" key="2">
    <citation type="journal article" date="2018" name="Int. J. Syst. Evol. Microbiol.">
        <title>Marinobacterium aestuarii sp. nov., a benzene-degrading marine bacterium isolated from estuary sediment.</title>
        <authorList>
            <person name="Bae S.S."/>
            <person name="Jung J."/>
            <person name="Chung D."/>
            <person name="Baek K."/>
        </authorList>
    </citation>
    <scope>NUCLEOTIDE SEQUENCE [LARGE SCALE GENOMIC DNA]</scope>
    <source>
        <strain evidence="7 8">ST58-10</strain>
    </source>
</reference>
<dbReference type="InterPro" id="IPR044880">
    <property type="entry name" value="NCX_ion-bd_dom_sf"/>
</dbReference>
<feature type="transmembrane region" description="Helical" evidence="5">
    <location>
        <begin position="105"/>
        <end position="123"/>
    </location>
</feature>
<feature type="transmembrane region" description="Helical" evidence="5">
    <location>
        <begin position="129"/>
        <end position="145"/>
    </location>
</feature>